<dbReference type="InParanoid" id="A0A084QJF9"/>
<feature type="compositionally biased region" description="Basic and acidic residues" evidence="3">
    <location>
        <begin position="123"/>
        <end position="134"/>
    </location>
</feature>
<proteinExistence type="predicted"/>
<feature type="domain" description="Bromo" evidence="4">
    <location>
        <begin position="534"/>
        <end position="600"/>
    </location>
</feature>
<feature type="compositionally biased region" description="Basic and acidic residues" evidence="3">
    <location>
        <begin position="264"/>
        <end position="277"/>
    </location>
</feature>
<feature type="compositionally biased region" description="Polar residues" evidence="3">
    <location>
        <begin position="49"/>
        <end position="61"/>
    </location>
</feature>
<dbReference type="OMA" id="KMNIPHY"/>
<protein>
    <recommendedName>
        <fullName evidence="8">Bromo domain-containing protein</fullName>
    </recommendedName>
</protein>
<dbReference type="OrthoDB" id="784962at2759"/>
<dbReference type="GO" id="GO:0000785">
    <property type="term" value="C:chromatin"/>
    <property type="evidence" value="ECO:0007669"/>
    <property type="project" value="TreeGrafter"/>
</dbReference>
<evidence type="ECO:0000259" key="5">
    <source>
        <dbReference type="PROSITE" id="PS51525"/>
    </source>
</evidence>
<feature type="compositionally biased region" description="Basic and acidic residues" evidence="3">
    <location>
        <begin position="162"/>
        <end position="193"/>
    </location>
</feature>
<feature type="region of interest" description="Disordered" evidence="3">
    <location>
        <begin position="636"/>
        <end position="661"/>
    </location>
</feature>
<feature type="compositionally biased region" description="Low complexity" evidence="3">
    <location>
        <begin position="1"/>
        <end position="11"/>
    </location>
</feature>
<dbReference type="SMART" id="SM00297">
    <property type="entry name" value="BROMO"/>
    <property type="match status" value="2"/>
</dbReference>
<dbReference type="GO" id="GO:0006338">
    <property type="term" value="P:chromatin remodeling"/>
    <property type="evidence" value="ECO:0007669"/>
    <property type="project" value="TreeGrafter"/>
</dbReference>
<dbReference type="PROSITE" id="PS51525">
    <property type="entry name" value="NET"/>
    <property type="match status" value="1"/>
</dbReference>
<feature type="compositionally biased region" description="Acidic residues" evidence="3">
    <location>
        <begin position="646"/>
        <end position="657"/>
    </location>
</feature>
<dbReference type="InterPro" id="IPR001487">
    <property type="entry name" value="Bromodomain"/>
</dbReference>
<dbReference type="InterPro" id="IPR050935">
    <property type="entry name" value="Bromo_chromatin_reader"/>
</dbReference>
<feature type="compositionally biased region" description="Acidic residues" evidence="3">
    <location>
        <begin position="913"/>
        <end position="922"/>
    </location>
</feature>
<feature type="region of interest" description="Disordered" evidence="3">
    <location>
        <begin position="837"/>
        <end position="922"/>
    </location>
</feature>
<dbReference type="Gene3D" id="1.20.920.10">
    <property type="entry name" value="Bromodomain-like"/>
    <property type="match status" value="2"/>
</dbReference>
<dbReference type="PROSITE" id="PS50014">
    <property type="entry name" value="BROMODOMAIN_2"/>
    <property type="match status" value="2"/>
</dbReference>
<dbReference type="Proteomes" id="UP000028524">
    <property type="component" value="Unassembled WGS sequence"/>
</dbReference>
<dbReference type="EMBL" id="KL660702">
    <property type="protein sequence ID" value="KFA64094.1"/>
    <property type="molecule type" value="Genomic_DNA"/>
</dbReference>
<dbReference type="AlphaFoldDB" id="A0A084QJF9"/>
<feature type="compositionally biased region" description="Basic and acidic residues" evidence="3">
    <location>
        <begin position="84"/>
        <end position="94"/>
    </location>
</feature>
<dbReference type="InterPro" id="IPR038336">
    <property type="entry name" value="NET_sf"/>
</dbReference>
<organism evidence="6 7">
    <name type="scientific">Stachybotrys chlorohalonatus (strain IBT 40285)</name>
    <dbReference type="NCBI Taxonomy" id="1283841"/>
    <lineage>
        <taxon>Eukaryota</taxon>
        <taxon>Fungi</taxon>
        <taxon>Dikarya</taxon>
        <taxon>Ascomycota</taxon>
        <taxon>Pezizomycotina</taxon>
        <taxon>Sordariomycetes</taxon>
        <taxon>Hypocreomycetidae</taxon>
        <taxon>Hypocreales</taxon>
        <taxon>Stachybotryaceae</taxon>
        <taxon>Stachybotrys</taxon>
    </lineage>
</organism>
<gene>
    <name evidence="6" type="ORF">S40285_07499</name>
</gene>
<dbReference type="Pfam" id="PF00439">
    <property type="entry name" value="Bromodomain"/>
    <property type="match status" value="2"/>
</dbReference>
<feature type="region of interest" description="Disordered" evidence="3">
    <location>
        <begin position="247"/>
        <end position="292"/>
    </location>
</feature>
<evidence type="ECO:0000313" key="6">
    <source>
        <dbReference type="EMBL" id="KFA64094.1"/>
    </source>
</evidence>
<keyword evidence="7" id="KW-1185">Reference proteome</keyword>
<dbReference type="GO" id="GO:0005634">
    <property type="term" value="C:nucleus"/>
    <property type="evidence" value="ECO:0007669"/>
    <property type="project" value="TreeGrafter"/>
</dbReference>
<dbReference type="PANTHER" id="PTHR22880:SF225">
    <property type="entry name" value="BROMODOMAIN-CONTAINING PROTEIN BET-1-RELATED"/>
    <property type="match status" value="1"/>
</dbReference>
<evidence type="ECO:0000256" key="3">
    <source>
        <dbReference type="SAM" id="MobiDB-lite"/>
    </source>
</evidence>
<evidence type="ECO:0000256" key="2">
    <source>
        <dbReference type="PROSITE-ProRule" id="PRU00035"/>
    </source>
</evidence>
<name>A0A084QJF9_STAC4</name>
<keyword evidence="1 2" id="KW-0103">Bromodomain</keyword>
<feature type="domain" description="NET" evidence="5">
    <location>
        <begin position="758"/>
        <end position="839"/>
    </location>
</feature>
<feature type="domain" description="Bromo" evidence="4">
    <location>
        <begin position="349"/>
        <end position="401"/>
    </location>
</feature>
<dbReference type="Pfam" id="PF17035">
    <property type="entry name" value="BET"/>
    <property type="match status" value="1"/>
</dbReference>
<dbReference type="SUPFAM" id="SSF47370">
    <property type="entry name" value="Bromodomain"/>
    <property type="match status" value="2"/>
</dbReference>
<feature type="region of interest" description="Disordered" evidence="3">
    <location>
        <begin position="1"/>
        <end position="212"/>
    </location>
</feature>
<evidence type="ECO:0000259" key="4">
    <source>
        <dbReference type="PROSITE" id="PS50014"/>
    </source>
</evidence>
<reference evidence="6 7" key="1">
    <citation type="journal article" date="2014" name="BMC Genomics">
        <title>Comparative genome sequencing reveals chemotype-specific gene clusters in the toxigenic black mold Stachybotrys.</title>
        <authorList>
            <person name="Semeiks J."/>
            <person name="Borek D."/>
            <person name="Otwinowski Z."/>
            <person name="Grishin N.V."/>
        </authorList>
    </citation>
    <scope>NUCLEOTIDE SEQUENCE [LARGE SCALE GENOMIC DNA]</scope>
    <source>
        <strain evidence="6 7">IBT 40285</strain>
    </source>
</reference>
<dbReference type="PRINTS" id="PR00503">
    <property type="entry name" value="BROMODOMAIN"/>
</dbReference>
<dbReference type="FunCoup" id="A0A084QJF9">
    <property type="interactions" value="574"/>
</dbReference>
<sequence>MASPALDASAPSPKPEGSAPAEEPTKLNGHASLADESPAEASKPDAPESTKSLINGSSTPSAVKDDALVNGAAANDVPSTDEVTVDKADSPKPEEEAEETKDDALAEVKGSEPTVAAPSTSAEEIKDGATKEVASDSAIKSPPLGPSEDVDMTDAAPTAAEPEPKQADVAKDASNEDVQKAQESKPDVEMVDKTEDEPASTEKTDAAALPISEVDLQPASLSQLAIESTEPVTSPAAPSVDVSMAEVMSAKVSREREDDIGDEPAPKRARTEPKDDESVMPMSTPPAASDDPTLASIPQWSDAEVNARSITPFQRREIRRIIDRIKKTKAGGHFRDAVVKLWPGLRDAYLEKIDKPMDLGELNRNLKEPSSSYPNYGDFRQDLALIFENAWTFNGPAHDVTRAAWTATRALWVESLAIQPEEPQKPKSVPKAKPLRESRIAALVEPTPRRQSAGPASSPAVEAPEPKAKPPPIVRDTSDDLARRASLGDIDRPKRTVRAPKPKDIDYSTKASRKKLKPELQFAEEVLGELTHTKHVGINGWFLDAVDAEGLNIPNYYSVIKKPMDLGKVSRMLANGEISSLKEFDKNVRLIFGNCYQFNGAPETNPVSALAKQLEDLYVAQMKGKDAWLARHAKANAPTASASNASDDEEDAEDEGDGGPTEAELLAKVKGCEARLQNESRTLNSYFIVDNPDQNQIDVQQIVVKAMQDAVLTAKQELAQFRQKQEKVGKKGGKPTKTKAVGGAASRKSGGALPGKKPAKKASQKKILSAADKDAIAAAINDLEYPHLEKAIDIIKKDTDQEENNDGELELDIDQLSPEALLKLWELLRKVLPGFGREAAASRPSPEVKREPKQSSKAAPKSNKKNKPMTAQEQEARISQLKGLQKLYQGGDREDDEAQSAYVAQAPTPTAESSEDSDSEEE</sequence>
<dbReference type="Gene3D" id="1.20.1270.220">
    <property type="match status" value="1"/>
</dbReference>
<feature type="region of interest" description="Disordered" evidence="3">
    <location>
        <begin position="725"/>
        <end position="766"/>
    </location>
</feature>
<dbReference type="InterPro" id="IPR027353">
    <property type="entry name" value="NET_dom"/>
</dbReference>
<dbReference type="PANTHER" id="PTHR22880">
    <property type="entry name" value="FALZ-RELATED BROMODOMAIN-CONTAINING PROTEINS"/>
    <property type="match status" value="1"/>
</dbReference>
<feature type="compositionally biased region" description="Low complexity" evidence="3">
    <location>
        <begin position="636"/>
        <end position="645"/>
    </location>
</feature>
<evidence type="ECO:0000256" key="1">
    <source>
        <dbReference type="ARBA" id="ARBA00023117"/>
    </source>
</evidence>
<dbReference type="HOGENOM" id="CLU_001499_2_0_1"/>
<feature type="compositionally biased region" description="Low complexity" evidence="3">
    <location>
        <begin position="738"/>
        <end position="756"/>
    </location>
</feature>
<dbReference type="STRING" id="1283841.A0A084QJF9"/>
<feature type="region of interest" description="Disordered" evidence="3">
    <location>
        <begin position="443"/>
        <end position="502"/>
    </location>
</feature>
<evidence type="ECO:0008006" key="8">
    <source>
        <dbReference type="Google" id="ProtNLM"/>
    </source>
</evidence>
<dbReference type="CDD" id="cd04369">
    <property type="entry name" value="Bromodomain"/>
    <property type="match status" value="1"/>
</dbReference>
<accession>A0A084QJF9</accession>
<dbReference type="GO" id="GO:0006355">
    <property type="term" value="P:regulation of DNA-templated transcription"/>
    <property type="evidence" value="ECO:0007669"/>
    <property type="project" value="TreeGrafter"/>
</dbReference>
<dbReference type="InterPro" id="IPR036427">
    <property type="entry name" value="Bromodomain-like_sf"/>
</dbReference>
<evidence type="ECO:0000313" key="7">
    <source>
        <dbReference type="Proteomes" id="UP000028524"/>
    </source>
</evidence>